<dbReference type="GO" id="GO:0006538">
    <property type="term" value="P:L-glutamate catabolic process"/>
    <property type="evidence" value="ECO:0007669"/>
    <property type="project" value="InterPro"/>
</dbReference>
<feature type="domain" description="NAD-glutamate dehydrogenase catalytic" evidence="2">
    <location>
        <begin position="689"/>
        <end position="1180"/>
    </location>
</feature>
<proteinExistence type="predicted"/>
<organism evidence="7 8">
    <name type="scientific">Tardibacter chloracetimidivorans</name>
    <dbReference type="NCBI Taxonomy" id="1921510"/>
    <lineage>
        <taxon>Bacteria</taxon>
        <taxon>Pseudomonadati</taxon>
        <taxon>Pseudomonadota</taxon>
        <taxon>Alphaproteobacteria</taxon>
        <taxon>Sphingomonadales</taxon>
        <taxon>Sphingomonadaceae</taxon>
        <taxon>Tardibacter</taxon>
    </lineage>
</organism>
<feature type="domain" description="NAD-glutamate dehydrogenase ACT2" evidence="5">
    <location>
        <begin position="378"/>
        <end position="460"/>
    </location>
</feature>
<keyword evidence="1" id="KW-0560">Oxidoreductase</keyword>
<gene>
    <name evidence="7" type="ORF">BSL82_12085</name>
</gene>
<dbReference type="SUPFAM" id="SSF53223">
    <property type="entry name" value="Aminoacid dehydrogenase-like, N-terminal domain"/>
    <property type="match status" value="1"/>
</dbReference>
<dbReference type="InterPro" id="IPR036291">
    <property type="entry name" value="NAD(P)-bd_dom_sf"/>
</dbReference>
<name>A0A1L3ZWG6_9SPHN</name>
<feature type="domain" description="NAD-glutamate dehydrogenase N-terminal ACT1" evidence="4">
    <location>
        <begin position="24"/>
        <end position="156"/>
    </location>
</feature>
<dbReference type="InterPro" id="IPR028971">
    <property type="entry name" value="NAD-GDH_cat"/>
</dbReference>
<evidence type="ECO:0000259" key="6">
    <source>
        <dbReference type="Pfam" id="PF21077"/>
    </source>
</evidence>
<dbReference type="STRING" id="1921510.BSL82_12085"/>
<dbReference type="Pfam" id="PF05088">
    <property type="entry name" value="Bac_GDH_CD"/>
    <property type="match status" value="1"/>
</dbReference>
<evidence type="ECO:0000313" key="7">
    <source>
        <dbReference type="EMBL" id="API59955.1"/>
    </source>
</evidence>
<dbReference type="Pfam" id="PF21077">
    <property type="entry name" value="GDH_ACT3"/>
    <property type="match status" value="1"/>
</dbReference>
<dbReference type="Proteomes" id="UP000182063">
    <property type="component" value="Chromosome"/>
</dbReference>
<dbReference type="Pfam" id="PF21076">
    <property type="entry name" value="GDH_ACT2"/>
    <property type="match status" value="1"/>
</dbReference>
<dbReference type="RefSeq" id="WP_072597743.1">
    <property type="nucleotide sequence ID" value="NZ_CP018221.1"/>
</dbReference>
<dbReference type="Pfam" id="PF21074">
    <property type="entry name" value="GDH_C"/>
    <property type="match status" value="1"/>
</dbReference>
<dbReference type="PIRSF" id="PIRSF036761">
    <property type="entry name" value="GDH_Mll4104"/>
    <property type="match status" value="1"/>
</dbReference>
<dbReference type="PANTHER" id="PTHR43403:SF1">
    <property type="entry name" value="NAD-SPECIFIC GLUTAMATE DEHYDROGENASE"/>
    <property type="match status" value="1"/>
</dbReference>
<dbReference type="Pfam" id="PF21075">
    <property type="entry name" value="GDH_ACT1"/>
    <property type="match status" value="1"/>
</dbReference>
<evidence type="ECO:0000256" key="1">
    <source>
        <dbReference type="ARBA" id="ARBA00023002"/>
    </source>
</evidence>
<accession>A0A1L3ZWG6</accession>
<evidence type="ECO:0000259" key="4">
    <source>
        <dbReference type="Pfam" id="PF21075"/>
    </source>
</evidence>
<evidence type="ECO:0000259" key="5">
    <source>
        <dbReference type="Pfam" id="PF21076"/>
    </source>
</evidence>
<dbReference type="InterPro" id="IPR048381">
    <property type="entry name" value="GDH_C"/>
</dbReference>
<keyword evidence="8" id="KW-1185">Reference proteome</keyword>
<evidence type="ECO:0000313" key="8">
    <source>
        <dbReference type="Proteomes" id="UP000182063"/>
    </source>
</evidence>
<dbReference type="InterPro" id="IPR007780">
    <property type="entry name" value="NAD_Glu_DH_bac"/>
</dbReference>
<dbReference type="InterPro" id="IPR046346">
    <property type="entry name" value="Aminoacid_DH-like_N_sf"/>
</dbReference>
<reference evidence="8" key="1">
    <citation type="submission" date="2016-11" db="EMBL/GenBank/DDBJ databases">
        <title>Complete Genome Sequence of alachlor-degrading Sphingomonas sp. strain JJ-A5.</title>
        <authorList>
            <person name="Lee H."/>
            <person name="Ka J.-O."/>
        </authorList>
    </citation>
    <scope>NUCLEOTIDE SEQUENCE [LARGE SCALE GENOMIC DNA]</scope>
    <source>
        <strain evidence="8">JJ-A5</strain>
    </source>
</reference>
<evidence type="ECO:0000259" key="2">
    <source>
        <dbReference type="Pfam" id="PF05088"/>
    </source>
</evidence>
<feature type="domain" description="NAD-glutamate dehydrogenase ACT3" evidence="6">
    <location>
        <begin position="517"/>
        <end position="587"/>
    </location>
</feature>
<dbReference type="InterPro" id="IPR049062">
    <property type="entry name" value="NAD_Glu_DH_ACT2"/>
</dbReference>
<dbReference type="SUPFAM" id="SSF51735">
    <property type="entry name" value="NAD(P)-binding Rossmann-fold domains"/>
    <property type="match status" value="1"/>
</dbReference>
<protein>
    <submittedName>
        <fullName evidence="7">Glutamate dehydrogenase</fullName>
    </submittedName>
</protein>
<dbReference type="GO" id="GO:0004069">
    <property type="term" value="F:L-aspartate:2-oxoglutarate aminotransferase activity"/>
    <property type="evidence" value="ECO:0007669"/>
    <property type="project" value="InterPro"/>
</dbReference>
<dbReference type="InterPro" id="IPR049058">
    <property type="entry name" value="NAD_Glu_DH_HM2"/>
</dbReference>
<dbReference type="Pfam" id="PF21078">
    <property type="entry name" value="GDH_HM3"/>
    <property type="match status" value="1"/>
</dbReference>
<dbReference type="Pfam" id="PF21073">
    <property type="entry name" value="GDH_HM1"/>
    <property type="match status" value="1"/>
</dbReference>
<dbReference type="Pfam" id="PF21079">
    <property type="entry name" value="GDH_HM2"/>
    <property type="match status" value="1"/>
</dbReference>
<evidence type="ECO:0000259" key="3">
    <source>
        <dbReference type="Pfam" id="PF21074"/>
    </source>
</evidence>
<dbReference type="InterPro" id="IPR024727">
    <property type="entry name" value="NAD_Glu_DH_N_ACT1"/>
</dbReference>
<feature type="domain" description="NAD-specific glutamate dehydrogenase C-terminal" evidence="3">
    <location>
        <begin position="1225"/>
        <end position="1550"/>
    </location>
</feature>
<sequence>MPASADEENRSATADPLARTVADVLVRNALPGEIDRLDKDRLHAIAAFAAAAIAERPPGKPVVQVASGAESDGKRTSWVLVNTDDMPFLVDSVTAAITARGLTMERLLHPVVDAVRTPEGRLRSIQPLEPDRAVAGQRESLIFIEMDRTAARNRAELAIEIEQVLDEVRRAVGGWKPILARLRSDTDRIADPQAKAFLEWLAADNFTFLGHAEFRADADSPRDGLGLLSETGVYGLADDRTAGRAALDALERPGLPVLVVRADRVARVHRRSRMNIVAAPLRDEEGRLTGVSCYAGHFTSQAMSAPPDDIPVLGERVARVGSALHFAPGGHAAKALVHVIGQLPRDLLFEMDEPCLRDIATTAMSLVDRPRPRAKTVRDTLRRFTNVLVWLPRDELSSQRRREIGDLATGLVDGVLDGWTSMMGEDPLVSLRYIIRHERNREIDEAALDAQLRDMIRGWNTAVEGALRSSVGATRAARLALTHGSAFSQSYRSQFEPEDAASDILRLAALSGREERDVRVYRRHDDKPGQLRLKVYRLREIIPLSDAVPVLEHFGFRVIEEYPFDLRDGRLGWIHDFLLEGRAADAFSPEANGRLESAIRAVLSGEAENDAFNALIAEVGLEPGSITLFRAWFRYMRQTGSAYGLQTVVDTLARYPGLTRSLVELFEAMHRPMEDAGQRQKRVEKAEAQIKTALTEVTAIDDDGILRRLLAIIRATVRSNAFVPGGPEALAIKLDSGAINWLPRPVPWREIFVYSPRVEGIHLRGGPVARGGIRWSDRRDDFRTEVLGLMKAQMVKNAVIVPTGAKGGFHPKHLPSPADRDAWLKEGTEAYRIYIRALLSLTDNIVDGAVVHPDHVVCGDGDDPYFVVAADKGTASFSDIANGIALERGFWLGDAFASGGSNGYDHKAMGITARGAWISVARHFAEIGVDVQTDPVTVAGVGDMSGDVFGNGMLLSKSIRLVAAFDHRHIFIDPDPDPAASWTERKRLFELPRSSWADYDTALISRGGGVFPRTQKEIPLSPEAKALLGVEADSLGPSALIGAVLKAQVDLLWFGGIGTYVKGASETNGQVGDRANDLHRVDGRDLRARVVGEGANLGVTQAGRIEYAARRGRINTDFIDNSAGVDCSDNEVNIKIALNAEVRAGKLALADRNALLEDMTEEVAALVLEDNHLQTLALSLAERDGAQALPSHQRVIQLLEASGRLDRAVEGLPDDEQLLSRLRDGRGLARPELAVLLAYAKLAVQDAIEGAGFAEDALLQPTLLAAFPRQMTERFQPAILAHRLRAEIVATELANRMVNRNGIVLPFALAEEEGCALGQVAAAYAVAESLFGLPRLWQAIEDAGLTPDTELALFDATASGVRLHIADLVRTSPAGKNPEAICSELRPGVERVREQLDELLRDNTRSHLRALRDELLGASAPAPLVDRIVELHGLDGTIGVANLAARMGREGSEVALAKAYTIIGEALGVDWAKGAALALDPSDSWDRLLLAGLVRDFEQFRLDLLGRIAGQTGSPEKAVETWLSDHAQRVDQFRALVSRARAQPVITPAILAQVASQARVLLAR</sequence>
<dbReference type="EMBL" id="CP018221">
    <property type="protein sequence ID" value="API59955.1"/>
    <property type="molecule type" value="Genomic_DNA"/>
</dbReference>
<dbReference type="Gene3D" id="3.40.50.720">
    <property type="entry name" value="NAD(P)-binding Rossmann-like Domain"/>
    <property type="match status" value="1"/>
</dbReference>
<dbReference type="InterPro" id="IPR049064">
    <property type="entry name" value="NAD_Glu_DH_ACT3"/>
</dbReference>
<dbReference type="OrthoDB" id="9758052at2"/>
<dbReference type="InterPro" id="IPR049059">
    <property type="entry name" value="NAD_Glu_DH_HM1"/>
</dbReference>
<dbReference type="InterPro" id="IPR049056">
    <property type="entry name" value="NAD_Glu_DH_HM3"/>
</dbReference>
<dbReference type="PANTHER" id="PTHR43403">
    <property type="entry name" value="NAD-SPECIFIC GLUTAMATE DEHYDROGENASE"/>
    <property type="match status" value="1"/>
</dbReference>
<dbReference type="GO" id="GO:0004352">
    <property type="term" value="F:glutamate dehydrogenase (NAD+) activity"/>
    <property type="evidence" value="ECO:0007669"/>
    <property type="project" value="InterPro"/>
</dbReference>
<dbReference type="KEGG" id="sphj:BSL82_12085"/>